<sequence>MNCVLCKAGMEQKTVNHVVDIQGQIIIVKNVPANVCLQCGEYYIDNEVARKLESIVEQTLQAGTEVSIISYPDKVA</sequence>
<dbReference type="Gene3D" id="3.10.20.860">
    <property type="match status" value="1"/>
</dbReference>
<evidence type="ECO:0000313" key="1">
    <source>
        <dbReference type="EMBL" id="HBK53484.1"/>
    </source>
</evidence>
<gene>
    <name evidence="1" type="ORF">DDZ44_06085</name>
</gene>
<dbReference type="RefSeq" id="WP_276661458.1">
    <property type="nucleotide sequence ID" value="NZ_DCDX01000029.1"/>
</dbReference>
<protein>
    <submittedName>
        <fullName evidence="1">Type II toxin-antitoxin system MqsA family antitoxin</fullName>
    </submittedName>
</protein>
<dbReference type="Proteomes" id="UP000263273">
    <property type="component" value="Unassembled WGS sequence"/>
</dbReference>
<comment type="caution">
    <text evidence="1">The sequence shown here is derived from an EMBL/GenBank/DDBJ whole genome shotgun (WGS) entry which is preliminary data.</text>
</comment>
<reference evidence="1 2" key="1">
    <citation type="journal article" date="2018" name="Nat. Biotechnol.">
        <title>A standardized bacterial taxonomy based on genome phylogeny substantially revises the tree of life.</title>
        <authorList>
            <person name="Parks D.H."/>
            <person name="Chuvochina M."/>
            <person name="Waite D.W."/>
            <person name="Rinke C."/>
            <person name="Skarshewski A."/>
            <person name="Chaumeil P.A."/>
            <person name="Hugenholtz P."/>
        </authorList>
    </citation>
    <scope>NUCLEOTIDE SEQUENCE [LARGE SCALE GENOMIC DNA]</scope>
    <source>
        <strain evidence="1">UBA10948</strain>
    </source>
</reference>
<dbReference type="CDD" id="cd12870">
    <property type="entry name" value="MqsA"/>
    <property type="match status" value="1"/>
</dbReference>
<dbReference type="EMBL" id="DNZF01000136">
    <property type="protein sequence ID" value="HBK53484.1"/>
    <property type="molecule type" value="Genomic_DNA"/>
</dbReference>
<dbReference type="AlphaFoldDB" id="A0A354YWA4"/>
<accession>A0A354YWA4</accession>
<organism evidence="1 2">
    <name type="scientific">Syntrophomonas wolfei</name>
    <dbReference type="NCBI Taxonomy" id="863"/>
    <lineage>
        <taxon>Bacteria</taxon>
        <taxon>Bacillati</taxon>
        <taxon>Bacillota</taxon>
        <taxon>Clostridia</taxon>
        <taxon>Eubacteriales</taxon>
        <taxon>Syntrophomonadaceae</taxon>
        <taxon>Syntrophomonas</taxon>
    </lineage>
</organism>
<evidence type="ECO:0000313" key="2">
    <source>
        <dbReference type="Proteomes" id="UP000263273"/>
    </source>
</evidence>
<dbReference type="NCBIfam" id="TIGR03831">
    <property type="entry name" value="YgiT_finger"/>
    <property type="match status" value="1"/>
</dbReference>
<proteinExistence type="predicted"/>
<name>A0A354YWA4_9FIRM</name>
<dbReference type="InterPro" id="IPR022453">
    <property type="entry name" value="Znf_MqsA-type"/>
</dbReference>